<dbReference type="InterPro" id="IPR001789">
    <property type="entry name" value="Sig_transdc_resp-reg_receiver"/>
</dbReference>
<gene>
    <name evidence="8" type="ORF">SAMN05216255_1815</name>
</gene>
<feature type="modified residue" description="4-aspartylphosphate" evidence="3">
    <location>
        <position position="63"/>
    </location>
</feature>
<dbReference type="InterPro" id="IPR052155">
    <property type="entry name" value="Biofilm_reg_signaling"/>
</dbReference>
<dbReference type="Proteomes" id="UP000242915">
    <property type="component" value="Unassembled WGS sequence"/>
</dbReference>
<reference evidence="9" key="1">
    <citation type="submission" date="2017-06" db="EMBL/GenBank/DDBJ databases">
        <authorList>
            <person name="Varghese N."/>
            <person name="Submissions S."/>
        </authorList>
    </citation>
    <scope>NUCLEOTIDE SEQUENCE [LARGE SCALE GENOMIC DNA]</scope>
    <source>
        <strain evidence="9">CIP 108523</strain>
    </source>
</reference>
<dbReference type="InterPro" id="IPR013767">
    <property type="entry name" value="PAS_fold"/>
</dbReference>
<dbReference type="GO" id="GO:0003824">
    <property type="term" value="F:catalytic activity"/>
    <property type="evidence" value="ECO:0007669"/>
    <property type="project" value="UniProtKB-ARBA"/>
</dbReference>
<dbReference type="SUPFAM" id="SSF55785">
    <property type="entry name" value="PYP-like sensor domain (PAS domain)"/>
    <property type="match status" value="1"/>
</dbReference>
<dbReference type="AlphaFoldDB" id="A0A239CNJ8"/>
<dbReference type="InterPro" id="IPR011006">
    <property type="entry name" value="CheY-like_superfamily"/>
</dbReference>
<dbReference type="Gene3D" id="3.20.20.450">
    <property type="entry name" value="EAL domain"/>
    <property type="match status" value="1"/>
</dbReference>
<dbReference type="PROSITE" id="PS50110">
    <property type="entry name" value="RESPONSE_REGULATORY"/>
    <property type="match status" value="1"/>
</dbReference>
<evidence type="ECO:0000313" key="9">
    <source>
        <dbReference type="Proteomes" id="UP000242915"/>
    </source>
</evidence>
<dbReference type="GO" id="GO:0006355">
    <property type="term" value="P:regulation of DNA-templated transcription"/>
    <property type="evidence" value="ECO:0007669"/>
    <property type="project" value="InterPro"/>
</dbReference>
<proteinExistence type="predicted"/>
<dbReference type="SMART" id="SM00052">
    <property type="entry name" value="EAL"/>
    <property type="match status" value="1"/>
</dbReference>
<dbReference type="SUPFAM" id="SSF55073">
    <property type="entry name" value="Nucleotide cyclase"/>
    <property type="match status" value="1"/>
</dbReference>
<dbReference type="GO" id="GO:0000160">
    <property type="term" value="P:phosphorelay signal transduction system"/>
    <property type="evidence" value="ECO:0007669"/>
    <property type="project" value="InterPro"/>
</dbReference>
<keyword evidence="9" id="KW-1185">Reference proteome</keyword>
<dbReference type="PANTHER" id="PTHR44757">
    <property type="entry name" value="DIGUANYLATE CYCLASE DGCP"/>
    <property type="match status" value="1"/>
</dbReference>
<evidence type="ECO:0000256" key="2">
    <source>
        <dbReference type="ARBA" id="ARBA00004533"/>
    </source>
</evidence>
<dbReference type="PROSITE" id="PS50887">
    <property type="entry name" value="GGDEF"/>
    <property type="match status" value="1"/>
</dbReference>
<accession>A0A239CNJ8</accession>
<feature type="domain" description="GGDEF" evidence="7">
    <location>
        <begin position="306"/>
        <end position="439"/>
    </location>
</feature>
<dbReference type="NCBIfam" id="TIGR00254">
    <property type="entry name" value="GGDEF"/>
    <property type="match status" value="1"/>
</dbReference>
<dbReference type="CDD" id="cd01949">
    <property type="entry name" value="GGDEF"/>
    <property type="match status" value="1"/>
</dbReference>
<sequence>MLEPQLDQAPAVSVVLVVDDLQDNLDAMQELLEEPSRAIHCVDNAIAALAFLQCHDVDLILLDVQMPDMDGFEFARRLREQPKTLLTPIIFLSGLDQTDAVLARGYASGAIDFIKKPFDPAVLNHKVRVLLALERQRRELSALTMQLESARAFNASILENAAEGIMVVSEQGEVRYANPAIANMLQRSIDEVMGSQVLDFLQAEPVAGTWQASDYYQRWMNGETYCVHDAMLFAANAQTLPVALSCSPIPAQRAMVFMALDMSVTNSLHEQLESLALSDALTGLLNRRGFLQAMAGALSRRDRSGKDLAVLYMDLDGFKRVNDLLGHDAGDALLCQVAQQLRECIRSYDTLGRMGGDEFTLLLDSLSRPEDAESVATKLIGVVSGRRNLNGFDFNLGVSIGIAYLPEEGMSIEALLGAADMAMYEAKRGGRRQYRIYTEEMRGRENSKRAFEDQLRSAVSRQQFALCYQPQVDLATGEVRGFEALLRLGQADNSSRPAAEFIQVLEDTRLINELSLWIFRQAAELRRSLVGKVADQVRVSINISALQFGLKGLVDELNLALREFGLKPGQIELEVSEAALMQNLTHSREQLKRLRALGVKTAFDGFGRGQFSLADLRYLELDCLKIDRQFISAMLESQADAAMVKSIIELGHNLGLEVIATGVESKAQRDWLVLHQCDALQGYLIAAELRPEEIRLSWANRSIELQPAG</sequence>
<dbReference type="InterPro" id="IPR035919">
    <property type="entry name" value="EAL_sf"/>
</dbReference>
<feature type="domain" description="Response regulatory" evidence="4">
    <location>
        <begin position="14"/>
        <end position="131"/>
    </location>
</feature>
<dbReference type="NCBIfam" id="TIGR00229">
    <property type="entry name" value="sensory_box"/>
    <property type="match status" value="1"/>
</dbReference>
<dbReference type="SMART" id="SM00267">
    <property type="entry name" value="GGDEF"/>
    <property type="match status" value="1"/>
</dbReference>
<dbReference type="Pfam" id="PF00990">
    <property type="entry name" value="GGDEF"/>
    <property type="match status" value="1"/>
</dbReference>
<dbReference type="GO" id="GO:0005886">
    <property type="term" value="C:plasma membrane"/>
    <property type="evidence" value="ECO:0007669"/>
    <property type="project" value="UniProtKB-SubCell"/>
</dbReference>
<evidence type="ECO:0000259" key="5">
    <source>
        <dbReference type="PROSITE" id="PS50112"/>
    </source>
</evidence>
<dbReference type="SMART" id="SM00091">
    <property type="entry name" value="PAS"/>
    <property type="match status" value="1"/>
</dbReference>
<evidence type="ECO:0000256" key="3">
    <source>
        <dbReference type="PROSITE-ProRule" id="PRU00169"/>
    </source>
</evidence>
<dbReference type="InterPro" id="IPR029787">
    <property type="entry name" value="Nucleotide_cyclase"/>
</dbReference>
<dbReference type="EMBL" id="FZOG01000002">
    <property type="protein sequence ID" value="SNS21735.1"/>
    <property type="molecule type" value="Genomic_DNA"/>
</dbReference>
<dbReference type="PROSITE" id="PS50112">
    <property type="entry name" value="PAS"/>
    <property type="match status" value="1"/>
</dbReference>
<protein>
    <submittedName>
        <fullName evidence="8">Response regulator receiver modulated diguanylate cyclase/phosphodiesterase</fullName>
    </submittedName>
</protein>
<dbReference type="FunFam" id="3.30.70.270:FF:000001">
    <property type="entry name" value="Diguanylate cyclase domain protein"/>
    <property type="match status" value="1"/>
</dbReference>
<feature type="domain" description="EAL" evidence="6">
    <location>
        <begin position="448"/>
        <end position="702"/>
    </location>
</feature>
<dbReference type="RefSeq" id="WP_089359515.1">
    <property type="nucleotide sequence ID" value="NZ_FZOG01000002.1"/>
</dbReference>
<feature type="domain" description="PAS" evidence="5">
    <location>
        <begin position="150"/>
        <end position="223"/>
    </location>
</feature>
<dbReference type="Gene3D" id="3.30.70.270">
    <property type="match status" value="1"/>
</dbReference>
<dbReference type="SUPFAM" id="SSF52172">
    <property type="entry name" value="CheY-like"/>
    <property type="match status" value="1"/>
</dbReference>
<evidence type="ECO:0000259" key="6">
    <source>
        <dbReference type="PROSITE" id="PS50883"/>
    </source>
</evidence>
<dbReference type="InterPro" id="IPR000160">
    <property type="entry name" value="GGDEF_dom"/>
</dbReference>
<dbReference type="Pfam" id="PF00989">
    <property type="entry name" value="PAS"/>
    <property type="match status" value="1"/>
</dbReference>
<dbReference type="SUPFAM" id="SSF141868">
    <property type="entry name" value="EAL domain-like"/>
    <property type="match status" value="1"/>
</dbReference>
<name>A0A239CNJ8_9PSED</name>
<evidence type="ECO:0000256" key="1">
    <source>
        <dbReference type="ARBA" id="ARBA00001946"/>
    </source>
</evidence>
<keyword evidence="3" id="KW-0597">Phosphoprotein</keyword>
<evidence type="ECO:0000259" key="4">
    <source>
        <dbReference type="PROSITE" id="PS50110"/>
    </source>
</evidence>
<evidence type="ECO:0000259" key="7">
    <source>
        <dbReference type="PROSITE" id="PS50887"/>
    </source>
</evidence>
<dbReference type="PANTHER" id="PTHR44757:SF2">
    <property type="entry name" value="BIOFILM ARCHITECTURE MAINTENANCE PROTEIN MBAA"/>
    <property type="match status" value="1"/>
</dbReference>
<dbReference type="PROSITE" id="PS50883">
    <property type="entry name" value="EAL"/>
    <property type="match status" value="1"/>
</dbReference>
<comment type="cofactor">
    <cofactor evidence="1">
        <name>Mg(2+)</name>
        <dbReference type="ChEBI" id="CHEBI:18420"/>
    </cofactor>
</comment>
<dbReference type="InterPro" id="IPR035965">
    <property type="entry name" value="PAS-like_dom_sf"/>
</dbReference>
<dbReference type="Gene3D" id="3.40.50.2300">
    <property type="match status" value="1"/>
</dbReference>
<comment type="subcellular location">
    <subcellularLocation>
        <location evidence="2">Cell inner membrane</location>
    </subcellularLocation>
</comment>
<dbReference type="CDD" id="cd00130">
    <property type="entry name" value="PAS"/>
    <property type="match status" value="1"/>
</dbReference>
<dbReference type="CDD" id="cd01948">
    <property type="entry name" value="EAL"/>
    <property type="match status" value="1"/>
</dbReference>
<organism evidence="8 9">
    <name type="scientific">Pseudomonas segetis</name>
    <dbReference type="NCBI Taxonomy" id="298908"/>
    <lineage>
        <taxon>Bacteria</taxon>
        <taxon>Pseudomonadati</taxon>
        <taxon>Pseudomonadota</taxon>
        <taxon>Gammaproteobacteria</taxon>
        <taxon>Pseudomonadales</taxon>
        <taxon>Pseudomonadaceae</taxon>
        <taxon>Pseudomonas</taxon>
    </lineage>
</organism>
<dbReference type="SMART" id="SM00448">
    <property type="entry name" value="REC"/>
    <property type="match status" value="1"/>
</dbReference>
<dbReference type="InterPro" id="IPR001633">
    <property type="entry name" value="EAL_dom"/>
</dbReference>
<dbReference type="InterPro" id="IPR000014">
    <property type="entry name" value="PAS"/>
</dbReference>
<dbReference type="Pfam" id="PF00072">
    <property type="entry name" value="Response_reg"/>
    <property type="match status" value="1"/>
</dbReference>
<evidence type="ECO:0000313" key="8">
    <source>
        <dbReference type="EMBL" id="SNS21735.1"/>
    </source>
</evidence>
<dbReference type="InterPro" id="IPR043128">
    <property type="entry name" value="Rev_trsase/Diguanyl_cyclase"/>
</dbReference>
<dbReference type="Gene3D" id="3.30.450.20">
    <property type="entry name" value="PAS domain"/>
    <property type="match status" value="1"/>
</dbReference>
<dbReference type="Pfam" id="PF00563">
    <property type="entry name" value="EAL"/>
    <property type="match status" value="1"/>
</dbReference>